<protein>
    <submittedName>
        <fullName evidence="2">YfkD family protein</fullName>
    </submittedName>
</protein>
<dbReference type="Pfam" id="PF14167">
    <property type="entry name" value="YfkD"/>
    <property type="match status" value="1"/>
</dbReference>
<dbReference type="Proteomes" id="UP000831782">
    <property type="component" value="Chromosome"/>
</dbReference>
<name>A0ABY4EWR6_9BACI</name>
<proteinExistence type="predicted"/>
<feature type="signal peptide" evidence="1">
    <location>
        <begin position="1"/>
        <end position="21"/>
    </location>
</feature>
<evidence type="ECO:0000256" key="1">
    <source>
        <dbReference type="SAM" id="SignalP"/>
    </source>
</evidence>
<dbReference type="InterPro" id="IPR025548">
    <property type="entry name" value="YfkD"/>
</dbReference>
<evidence type="ECO:0000313" key="2">
    <source>
        <dbReference type="EMBL" id="UOQ48863.1"/>
    </source>
</evidence>
<accession>A0ABY4EWR6</accession>
<organism evidence="2 3">
    <name type="scientific">Gracilibacillus caseinilyticus</name>
    <dbReference type="NCBI Taxonomy" id="2932256"/>
    <lineage>
        <taxon>Bacteria</taxon>
        <taxon>Bacillati</taxon>
        <taxon>Bacillota</taxon>
        <taxon>Bacilli</taxon>
        <taxon>Bacillales</taxon>
        <taxon>Bacillaceae</taxon>
        <taxon>Gracilibacillus</taxon>
    </lineage>
</organism>
<dbReference type="EMBL" id="CP095072">
    <property type="protein sequence ID" value="UOQ48863.1"/>
    <property type="molecule type" value="Genomic_DNA"/>
</dbReference>
<reference evidence="2 3" key="1">
    <citation type="submission" date="2022-04" db="EMBL/GenBank/DDBJ databases">
        <title>Gracilibacillus sp. isolated from saltern.</title>
        <authorList>
            <person name="Won M."/>
            <person name="Lee C.-M."/>
            <person name="Woen H.-Y."/>
            <person name="Kwon S.-W."/>
        </authorList>
    </citation>
    <scope>NUCLEOTIDE SEQUENCE [LARGE SCALE GENOMIC DNA]</scope>
    <source>
        <strain evidence="2 3">SSWR10-1</strain>
    </source>
</reference>
<keyword evidence="1" id="KW-0732">Signal</keyword>
<dbReference type="RefSeq" id="WP_244720043.1">
    <property type="nucleotide sequence ID" value="NZ_CP095072.1"/>
</dbReference>
<gene>
    <name evidence="2" type="ORF">MUN88_01610</name>
</gene>
<sequence length="255" mass="28530">MEKLGLSIVLCLMMLTIPIIADSEEKAPDDLTSIEKENTNQQMTEEEATIEPSGLVKELMKEANIELDNPMLIKLLNESTIDPTPFSIGYRANIYLGHWPLSYQSESSQVNWDFQTVNTNELNNAGGEKTEDVYYYQIEDKHIKGALTAKVDNAEQIKQMILHEARDQHELPLTFEAVIGKETKLSKTYQVAAGKTGVLKANIPAVKDTGHITVGEVYLELKGSKKQLVVKNVTKQEVGAYIPVANHLTFMYTTK</sequence>
<keyword evidence="3" id="KW-1185">Reference proteome</keyword>
<evidence type="ECO:0000313" key="3">
    <source>
        <dbReference type="Proteomes" id="UP000831782"/>
    </source>
</evidence>
<feature type="chain" id="PRO_5047115002" evidence="1">
    <location>
        <begin position="22"/>
        <end position="255"/>
    </location>
</feature>